<dbReference type="GO" id="GO:0004497">
    <property type="term" value="F:monooxygenase activity"/>
    <property type="evidence" value="ECO:0007669"/>
    <property type="project" value="UniProtKB-KW"/>
</dbReference>
<accession>A0A8H3IMJ1</accession>
<comment type="similarity">
    <text evidence="2">Belongs to the cytochrome P450 family.</text>
</comment>
<dbReference type="Gene3D" id="1.10.630.10">
    <property type="entry name" value="Cytochrome P450"/>
    <property type="match status" value="1"/>
</dbReference>
<keyword evidence="6" id="KW-0503">Monooxygenase</keyword>
<comment type="caution">
    <text evidence="7">The sequence shown here is derived from an EMBL/GenBank/DDBJ whole genome shotgun (WGS) entry which is preliminary data.</text>
</comment>
<evidence type="ECO:0000313" key="7">
    <source>
        <dbReference type="EMBL" id="CAF9924503.1"/>
    </source>
</evidence>
<comment type="cofactor">
    <cofactor evidence="1">
        <name>heme</name>
        <dbReference type="ChEBI" id="CHEBI:30413"/>
    </cofactor>
</comment>
<evidence type="ECO:0000256" key="5">
    <source>
        <dbReference type="ARBA" id="ARBA00023004"/>
    </source>
</evidence>
<dbReference type="GO" id="GO:0016705">
    <property type="term" value="F:oxidoreductase activity, acting on paired donors, with incorporation or reduction of molecular oxygen"/>
    <property type="evidence" value="ECO:0007669"/>
    <property type="project" value="InterPro"/>
</dbReference>
<gene>
    <name evidence="7" type="ORF">HETSPECPRED_005578</name>
</gene>
<evidence type="ECO:0000313" key="8">
    <source>
        <dbReference type="Proteomes" id="UP000664521"/>
    </source>
</evidence>
<sequence>MRRAALNPYFSKASVNKLEIINREKISTLLGRFEIHRATGEVISLSIILRALTSDIINQYAFGSSDNNLDRDDYNASFYESIAAFFEVAPAAMHCSWLGPVLNSLPVSLMVKLSPALGTLYRMRKLWETQIDKIRISVDRDDNESTIFHGVLNSDLPEIEKTTERLRHEAELIVMAGVDTTASTLSAIIYHLLADPMIASKLRAELLTAIPDPTSPPRYPTIEALPYLTAVIQEGLRLHPAGTLRLTRVAPLEDLVYTDPFDGKKWRIPAGTPISMTAKLVHQKKDIWGEDSNDYRPERWLGKEGKGLGSINLAYQELYLVLSGIFRVYDVAPMTHSSHHAGSQAIEITPKGGDDASKPKGKCLALYDTIRQRDVDLVHDMIIPAAVKGSQGVRVMVL</sequence>
<protein>
    <recommendedName>
        <fullName evidence="9">Cytochrome P450</fullName>
    </recommendedName>
</protein>
<dbReference type="Proteomes" id="UP000664521">
    <property type="component" value="Unassembled WGS sequence"/>
</dbReference>
<keyword evidence="8" id="KW-1185">Reference proteome</keyword>
<keyword evidence="5" id="KW-0408">Iron</keyword>
<name>A0A8H3IMJ1_9LECA</name>
<evidence type="ECO:0000256" key="4">
    <source>
        <dbReference type="ARBA" id="ARBA00023002"/>
    </source>
</evidence>
<proteinExistence type="inferred from homology"/>
<dbReference type="OrthoDB" id="3945418at2759"/>
<dbReference type="PANTHER" id="PTHR24305:SF157">
    <property type="entry name" value="N-ACETYLTRYPTOPHAN 6-HYDROXYLASE IVOC-RELATED"/>
    <property type="match status" value="1"/>
</dbReference>
<evidence type="ECO:0000256" key="1">
    <source>
        <dbReference type="ARBA" id="ARBA00001971"/>
    </source>
</evidence>
<dbReference type="Pfam" id="PF00067">
    <property type="entry name" value="p450"/>
    <property type="match status" value="1"/>
</dbReference>
<dbReference type="InterPro" id="IPR001128">
    <property type="entry name" value="Cyt_P450"/>
</dbReference>
<dbReference type="EMBL" id="CAJPDS010000036">
    <property type="protein sequence ID" value="CAF9924503.1"/>
    <property type="molecule type" value="Genomic_DNA"/>
</dbReference>
<dbReference type="GO" id="GO:0005506">
    <property type="term" value="F:iron ion binding"/>
    <property type="evidence" value="ECO:0007669"/>
    <property type="project" value="InterPro"/>
</dbReference>
<keyword evidence="4" id="KW-0560">Oxidoreductase</keyword>
<dbReference type="CDD" id="cd11062">
    <property type="entry name" value="CYP58-like"/>
    <property type="match status" value="1"/>
</dbReference>
<evidence type="ECO:0000256" key="6">
    <source>
        <dbReference type="ARBA" id="ARBA00023033"/>
    </source>
</evidence>
<dbReference type="PANTHER" id="PTHR24305">
    <property type="entry name" value="CYTOCHROME P450"/>
    <property type="match status" value="1"/>
</dbReference>
<keyword evidence="3" id="KW-0479">Metal-binding</keyword>
<dbReference type="GO" id="GO:0020037">
    <property type="term" value="F:heme binding"/>
    <property type="evidence" value="ECO:0007669"/>
    <property type="project" value="InterPro"/>
</dbReference>
<evidence type="ECO:0008006" key="9">
    <source>
        <dbReference type="Google" id="ProtNLM"/>
    </source>
</evidence>
<dbReference type="InterPro" id="IPR002401">
    <property type="entry name" value="Cyt_P450_E_grp-I"/>
</dbReference>
<dbReference type="PRINTS" id="PR00385">
    <property type="entry name" value="P450"/>
</dbReference>
<dbReference type="InterPro" id="IPR050121">
    <property type="entry name" value="Cytochrome_P450_monoxygenase"/>
</dbReference>
<evidence type="ECO:0000256" key="3">
    <source>
        <dbReference type="ARBA" id="ARBA00022723"/>
    </source>
</evidence>
<dbReference type="InterPro" id="IPR036396">
    <property type="entry name" value="Cyt_P450_sf"/>
</dbReference>
<dbReference type="AlphaFoldDB" id="A0A8H3IMJ1"/>
<dbReference type="PRINTS" id="PR00463">
    <property type="entry name" value="EP450I"/>
</dbReference>
<reference evidence="7" key="1">
    <citation type="submission" date="2021-03" db="EMBL/GenBank/DDBJ databases">
        <authorList>
            <person name="Tagirdzhanova G."/>
        </authorList>
    </citation>
    <scope>NUCLEOTIDE SEQUENCE</scope>
</reference>
<evidence type="ECO:0000256" key="2">
    <source>
        <dbReference type="ARBA" id="ARBA00010617"/>
    </source>
</evidence>
<organism evidence="7 8">
    <name type="scientific">Heterodermia speciosa</name>
    <dbReference type="NCBI Taxonomy" id="116794"/>
    <lineage>
        <taxon>Eukaryota</taxon>
        <taxon>Fungi</taxon>
        <taxon>Dikarya</taxon>
        <taxon>Ascomycota</taxon>
        <taxon>Pezizomycotina</taxon>
        <taxon>Lecanoromycetes</taxon>
        <taxon>OSLEUM clade</taxon>
        <taxon>Lecanoromycetidae</taxon>
        <taxon>Caliciales</taxon>
        <taxon>Physciaceae</taxon>
        <taxon>Heterodermia</taxon>
    </lineage>
</organism>
<dbReference type="SUPFAM" id="SSF48264">
    <property type="entry name" value="Cytochrome P450"/>
    <property type="match status" value="1"/>
</dbReference>